<gene>
    <name evidence="2" type="ORF">BJ508DRAFT_311091</name>
</gene>
<feature type="compositionally biased region" description="Polar residues" evidence="1">
    <location>
        <begin position="378"/>
        <end position="389"/>
    </location>
</feature>
<evidence type="ECO:0000256" key="1">
    <source>
        <dbReference type="SAM" id="MobiDB-lite"/>
    </source>
</evidence>
<proteinExistence type="predicted"/>
<dbReference type="AlphaFoldDB" id="A0A3N4HXA4"/>
<feature type="region of interest" description="Disordered" evidence="1">
    <location>
        <begin position="363"/>
        <end position="389"/>
    </location>
</feature>
<organism evidence="2 3">
    <name type="scientific">Ascobolus immersus RN42</name>
    <dbReference type="NCBI Taxonomy" id="1160509"/>
    <lineage>
        <taxon>Eukaryota</taxon>
        <taxon>Fungi</taxon>
        <taxon>Dikarya</taxon>
        <taxon>Ascomycota</taxon>
        <taxon>Pezizomycotina</taxon>
        <taxon>Pezizomycetes</taxon>
        <taxon>Pezizales</taxon>
        <taxon>Ascobolaceae</taxon>
        <taxon>Ascobolus</taxon>
    </lineage>
</organism>
<name>A0A3N4HXA4_ASCIM</name>
<dbReference type="EMBL" id="ML119744">
    <property type="protein sequence ID" value="RPA76470.1"/>
    <property type="molecule type" value="Genomic_DNA"/>
</dbReference>
<evidence type="ECO:0000313" key="2">
    <source>
        <dbReference type="EMBL" id="RPA76470.1"/>
    </source>
</evidence>
<evidence type="ECO:0000313" key="3">
    <source>
        <dbReference type="Proteomes" id="UP000275078"/>
    </source>
</evidence>
<reference evidence="2 3" key="1">
    <citation type="journal article" date="2018" name="Nat. Ecol. Evol.">
        <title>Pezizomycetes genomes reveal the molecular basis of ectomycorrhizal truffle lifestyle.</title>
        <authorList>
            <person name="Murat C."/>
            <person name="Payen T."/>
            <person name="Noel B."/>
            <person name="Kuo A."/>
            <person name="Morin E."/>
            <person name="Chen J."/>
            <person name="Kohler A."/>
            <person name="Krizsan K."/>
            <person name="Balestrini R."/>
            <person name="Da Silva C."/>
            <person name="Montanini B."/>
            <person name="Hainaut M."/>
            <person name="Levati E."/>
            <person name="Barry K.W."/>
            <person name="Belfiori B."/>
            <person name="Cichocki N."/>
            <person name="Clum A."/>
            <person name="Dockter R.B."/>
            <person name="Fauchery L."/>
            <person name="Guy J."/>
            <person name="Iotti M."/>
            <person name="Le Tacon F."/>
            <person name="Lindquist E.A."/>
            <person name="Lipzen A."/>
            <person name="Malagnac F."/>
            <person name="Mello A."/>
            <person name="Molinier V."/>
            <person name="Miyauchi S."/>
            <person name="Poulain J."/>
            <person name="Riccioni C."/>
            <person name="Rubini A."/>
            <person name="Sitrit Y."/>
            <person name="Splivallo R."/>
            <person name="Traeger S."/>
            <person name="Wang M."/>
            <person name="Zifcakova L."/>
            <person name="Wipf D."/>
            <person name="Zambonelli A."/>
            <person name="Paolocci F."/>
            <person name="Nowrousian M."/>
            <person name="Ottonello S."/>
            <person name="Baldrian P."/>
            <person name="Spatafora J.W."/>
            <person name="Henrissat B."/>
            <person name="Nagy L.G."/>
            <person name="Aury J.M."/>
            <person name="Wincker P."/>
            <person name="Grigoriev I.V."/>
            <person name="Bonfante P."/>
            <person name="Martin F.M."/>
        </authorList>
    </citation>
    <scope>NUCLEOTIDE SEQUENCE [LARGE SCALE GENOMIC DNA]</scope>
    <source>
        <strain evidence="2 3">RN42</strain>
    </source>
</reference>
<feature type="region of interest" description="Disordered" evidence="1">
    <location>
        <begin position="1"/>
        <end position="31"/>
    </location>
</feature>
<accession>A0A3N4HXA4</accession>
<protein>
    <submittedName>
        <fullName evidence="2">Uncharacterized protein</fullName>
    </submittedName>
</protein>
<sequence length="389" mass="43673">MDQQASPAQASEPRQQSSPTRTPGSVQQPPPYQSNDTLFFRLSRIQTLFVTSLALQHGGIVGMVSEPENDLFQQTIRMYWDATADIRTGFLCQNGAKLIAIKEDIYEFEYDKFNQDLHPLVVKWRLESHGHFIPQIVTQKGQKPAPITAMIAPERSIEDVQQMGQGTPPVMASLVSQNVQWLETPHSGNFRQFRHGASPAMATQNLQWSPTPLRENVIPMEQGMMSTRSTSLERDRQRMIALQARQTYGGPLSCVYSWLQKSFADFLKKTHDGLVKSASDCFIGALKMFLFFIASRALAAYGWSHFPTRGQSSFFGFQEGEPSKRRLIDGPVFYDPSLAQPIRHMETQSAGPGLAQHPYHLVAQRGTPGPSQPRYNLVAQSTRPQSYNA</sequence>
<keyword evidence="3" id="KW-1185">Reference proteome</keyword>
<dbReference type="Proteomes" id="UP000275078">
    <property type="component" value="Unassembled WGS sequence"/>
</dbReference>